<dbReference type="GO" id="GO:0042162">
    <property type="term" value="F:telomeric DNA binding"/>
    <property type="evidence" value="ECO:0007669"/>
    <property type="project" value="TreeGrafter"/>
</dbReference>
<dbReference type="InterPro" id="IPR016024">
    <property type="entry name" value="ARM-type_fold"/>
</dbReference>
<keyword evidence="8" id="KW-1185">Reference proteome</keyword>
<organism evidence="8 9">
    <name type="scientific">Petromyzon marinus</name>
    <name type="common">Sea lamprey</name>
    <dbReference type="NCBI Taxonomy" id="7757"/>
    <lineage>
        <taxon>Eukaryota</taxon>
        <taxon>Metazoa</taxon>
        <taxon>Chordata</taxon>
        <taxon>Craniata</taxon>
        <taxon>Vertebrata</taxon>
        <taxon>Cyclostomata</taxon>
        <taxon>Hyperoartia</taxon>
        <taxon>Petromyzontiformes</taxon>
        <taxon>Petromyzontidae</taxon>
        <taxon>Petromyzon</taxon>
    </lineage>
</organism>
<dbReference type="GO" id="GO:0005829">
    <property type="term" value="C:cytosol"/>
    <property type="evidence" value="ECO:0007669"/>
    <property type="project" value="TreeGrafter"/>
</dbReference>
<feature type="compositionally biased region" description="Basic and acidic residues" evidence="5">
    <location>
        <begin position="459"/>
        <end position="484"/>
    </location>
</feature>
<evidence type="ECO:0000256" key="3">
    <source>
        <dbReference type="ARBA" id="ARBA00018231"/>
    </source>
</evidence>
<dbReference type="KEGG" id="pmrn:116945864"/>
<feature type="domain" description="Telomere length regulation protein conserved" evidence="6">
    <location>
        <begin position="514"/>
        <end position="622"/>
    </location>
</feature>
<evidence type="ECO:0000256" key="1">
    <source>
        <dbReference type="ARBA" id="ARBA00004496"/>
    </source>
</evidence>
<dbReference type="SUPFAM" id="SSF48371">
    <property type="entry name" value="ARM repeat"/>
    <property type="match status" value="1"/>
</dbReference>
<accession>A0AAJ7TEH2</accession>
<feature type="domain" description="TELO2 ARM repeat" evidence="7">
    <location>
        <begin position="273"/>
        <end position="412"/>
    </location>
</feature>
<evidence type="ECO:0000313" key="8">
    <source>
        <dbReference type="Proteomes" id="UP001318040"/>
    </source>
</evidence>
<protein>
    <recommendedName>
        <fullName evidence="3">Telomere length regulation protein TEL2 homolog</fullName>
    </recommendedName>
</protein>
<comment type="subcellular location">
    <subcellularLocation>
        <location evidence="1">Cytoplasm</location>
    </subcellularLocation>
</comment>
<evidence type="ECO:0000256" key="4">
    <source>
        <dbReference type="ARBA" id="ARBA00022490"/>
    </source>
</evidence>
<dbReference type="Proteomes" id="UP001318040">
    <property type="component" value="Chromosome 25"/>
</dbReference>
<feature type="compositionally biased region" description="Acidic residues" evidence="5">
    <location>
        <begin position="485"/>
        <end position="507"/>
    </location>
</feature>
<dbReference type="GO" id="GO:0051083">
    <property type="term" value="P:'de novo' cotranslational protein folding"/>
    <property type="evidence" value="ECO:0007669"/>
    <property type="project" value="TreeGrafter"/>
</dbReference>
<dbReference type="AlphaFoldDB" id="A0AAJ7TEH2"/>
<evidence type="ECO:0000259" key="7">
    <source>
        <dbReference type="Pfam" id="PF25320"/>
    </source>
</evidence>
<evidence type="ECO:0000313" key="9">
    <source>
        <dbReference type="RefSeq" id="XP_032816369.1"/>
    </source>
</evidence>
<comment type="similarity">
    <text evidence="2">Belongs to the TEL2 family.</text>
</comment>
<keyword evidence="4" id="KW-0963">Cytoplasm</keyword>
<dbReference type="PANTHER" id="PTHR15830:SF10">
    <property type="entry name" value="TELOMERE LENGTH REGULATION PROTEIN TEL2 HOMOLOG"/>
    <property type="match status" value="1"/>
</dbReference>
<dbReference type="PANTHER" id="PTHR15830">
    <property type="entry name" value="TELOMERE LENGTH REGULATION PROTEIN TEL2 FAMILY MEMBER"/>
    <property type="match status" value="1"/>
</dbReference>
<dbReference type="InterPro" id="IPR051970">
    <property type="entry name" value="TEL2_Regulation"/>
</dbReference>
<evidence type="ECO:0000259" key="6">
    <source>
        <dbReference type="Pfam" id="PF10193"/>
    </source>
</evidence>
<sequence>MEAGDALDVRQALATLAAAGDGGEARSSLELLTSFLHTSSSRRGQFEELYYARFVEVLLGQLSADWLSALRFEQQRSLVDAALLSGPPDQALLALLAALAGLEASSRLDKCVSLLETFLRQGRLAELMFRSCVEQPGSLCESSVTQETLLGKMVALPDLAANKLKLSNREMFRPVRYFELLATETFAALERVCAALRDGRDCSVKFISAVLGKACTQGHAETVWGSLMPRLTPLVEMDFLWRRIGYRLLENVPDRWSESVMLGLVRLAPRHTVLSWLLGDLVLKNPKLRYLLTQKMLLLRYDKTHILRNILGYLADAASRRTLLIEALKTLLDTWSNASSVKHTSYEQHAYITQAILICLGLLNEQDKKKHKHTLLSLMMGGVKCHLESNIVSVRRLGMITAESITSVLEPAGHQLKFEYEEDEETVHLKSLLNPEPEQNEAQMHSHAAIVEKISQDQYGKDQHNPEMKGNKEDKSWTEKKPAVEDEDLDSDDDLVPYDMSDDDDDDMPKLKKPHYIRDCMEGLLASEKPDKLEAALMAAESLIRSDATSTKEVSVELVKILLHMEELGSIMNFQSLRQRAMVAATATDPARVASYLTAEFYGPNYNLRQRMDMLDTLALTAQELSQVTLAAVKAARPAHVSEIAEGGPTLPDPSLPTHWTEIVRRRIDSKTKRFASPRAPEPTAVPNNFAAVAGNFFFPLISNYDNKLDTFDLLGEDHMVLARLLHTLGAIMHAASCAPLAPRMAKTLLDFLWALRYHSDPLVRRGLLFCLAMATAAAPSVCAEAELLGEATETRAWLEDMMESEPDRECQQLALQCLLIVDGALKKELAVKQ</sequence>
<dbReference type="Gene3D" id="1.25.40.720">
    <property type="entry name" value="Telomere length regulation protein 2, C-terminal domain"/>
    <property type="match status" value="2"/>
</dbReference>
<dbReference type="InterPro" id="IPR038528">
    <property type="entry name" value="TEL2_C_sf"/>
</dbReference>
<feature type="region of interest" description="Disordered" evidence="5">
    <location>
        <begin position="457"/>
        <end position="510"/>
    </location>
</feature>
<dbReference type="CTD" id="9894"/>
<name>A0AAJ7TEH2_PETMA</name>
<dbReference type="Pfam" id="PF10193">
    <property type="entry name" value="Telomere_reg-2"/>
    <property type="match status" value="1"/>
</dbReference>
<dbReference type="FunFam" id="1.25.40.720:FF:000001">
    <property type="entry name" value="Telomere length regulation protein TEL2"/>
    <property type="match status" value="1"/>
</dbReference>
<proteinExistence type="inferred from homology"/>
<dbReference type="InterPro" id="IPR057348">
    <property type="entry name" value="TELO2_ARM"/>
</dbReference>
<evidence type="ECO:0000256" key="2">
    <source>
        <dbReference type="ARBA" id="ARBA00006133"/>
    </source>
</evidence>
<dbReference type="GO" id="GO:0051879">
    <property type="term" value="F:Hsp90 protein binding"/>
    <property type="evidence" value="ECO:0007669"/>
    <property type="project" value="TreeGrafter"/>
</dbReference>
<dbReference type="Pfam" id="PF25320">
    <property type="entry name" value="TELO2_ARM"/>
    <property type="match status" value="1"/>
</dbReference>
<dbReference type="InterPro" id="IPR019337">
    <property type="entry name" value="Telomere_length_regulation_dom"/>
</dbReference>
<dbReference type="RefSeq" id="XP_032816369.1">
    <property type="nucleotide sequence ID" value="XM_032960478.1"/>
</dbReference>
<evidence type="ECO:0000256" key="5">
    <source>
        <dbReference type="SAM" id="MobiDB-lite"/>
    </source>
</evidence>
<reference evidence="9" key="1">
    <citation type="submission" date="2025-08" db="UniProtKB">
        <authorList>
            <consortium name="RefSeq"/>
        </authorList>
    </citation>
    <scope>IDENTIFICATION</scope>
    <source>
        <tissue evidence="9">Sperm</tissue>
    </source>
</reference>
<gene>
    <name evidence="9" type="primary">TELO2</name>
</gene>